<sequence>MGTGLPVVRLKVERQTSHPWIFQKMVEKPAERLRPGTLVEVVDKTGRWVGRGFYNGHSRIGVRLLTRDPQEAVDAAFFARRIQEAVAFRRHVLQLDTITDAYRLVHAEGDGLSGLVVDRFADVIVLEFFAAGMYRYRDWIMAALQAEFPGARFYYFAEEHVGKQESFDCRPPAPPGPVDIQEYGLRFRVLPGSKHKTGFFVDQRENRWRISSWCAGKRVLDLCCNSGGFAIYAKARGAAREVIGVDIDEDALALARTNAGLNQVQIRWVQADLFCWLRDIAPSGQRFDVVILDPAKLTRDREGVAAALRKYCDMNRLAMQVTAPGGILLSCSCTGLVKEEEFLESLRRAAWQAGRTLQVFHVGGAGPDHPFLLNVPEGRYLKAVYARVW</sequence>
<evidence type="ECO:0000259" key="9">
    <source>
        <dbReference type="SMART" id="SM00359"/>
    </source>
</evidence>
<evidence type="ECO:0000256" key="7">
    <source>
        <dbReference type="ARBA" id="ARBA00022884"/>
    </source>
</evidence>
<keyword evidence="3" id="KW-0698">rRNA processing</keyword>
<dbReference type="PANTHER" id="PTHR42873:SF1">
    <property type="entry name" value="S-ADENOSYLMETHIONINE-DEPENDENT METHYLTRANSFERASE DOMAIN-CONTAINING PROTEIN"/>
    <property type="match status" value="1"/>
</dbReference>
<dbReference type="SUPFAM" id="SSF53335">
    <property type="entry name" value="S-adenosyl-L-methionine-dependent methyltransferases"/>
    <property type="match status" value="1"/>
</dbReference>
<dbReference type="InterPro" id="IPR002478">
    <property type="entry name" value="PUA"/>
</dbReference>
<dbReference type="GO" id="GO:0032259">
    <property type="term" value="P:methylation"/>
    <property type="evidence" value="ECO:0007669"/>
    <property type="project" value="UniProtKB-KW"/>
</dbReference>
<dbReference type="InterPro" id="IPR036974">
    <property type="entry name" value="PUA_sf"/>
</dbReference>
<organism evidence="10 11">
    <name type="scientific">Thermogemmata fonticola</name>
    <dbReference type="NCBI Taxonomy" id="2755323"/>
    <lineage>
        <taxon>Bacteria</taxon>
        <taxon>Pseudomonadati</taxon>
        <taxon>Planctomycetota</taxon>
        <taxon>Planctomycetia</taxon>
        <taxon>Gemmatales</taxon>
        <taxon>Gemmataceae</taxon>
        <taxon>Thermogemmata</taxon>
    </lineage>
</organism>
<evidence type="ECO:0000256" key="6">
    <source>
        <dbReference type="ARBA" id="ARBA00022691"/>
    </source>
</evidence>
<accession>A0A7V8VDD3</accession>
<comment type="caution">
    <text evidence="10">The sequence shown here is derived from an EMBL/GenBank/DDBJ whole genome shotgun (WGS) entry which is preliminary data.</text>
</comment>
<dbReference type="Gene3D" id="3.30.750.80">
    <property type="entry name" value="RNA methyltransferase domain (HRMD) like"/>
    <property type="match status" value="1"/>
</dbReference>
<name>A0A7V8VDD3_9BACT</name>
<protein>
    <submittedName>
        <fullName evidence="10">Class I SAM-dependent rRNA methyltransferase</fullName>
    </submittedName>
</protein>
<dbReference type="CDD" id="cd21153">
    <property type="entry name" value="PUA_RlmI"/>
    <property type="match status" value="1"/>
</dbReference>
<evidence type="ECO:0000256" key="3">
    <source>
        <dbReference type="ARBA" id="ARBA00022552"/>
    </source>
</evidence>
<dbReference type="CDD" id="cd02440">
    <property type="entry name" value="AdoMet_MTases"/>
    <property type="match status" value="1"/>
</dbReference>
<dbReference type="PANTHER" id="PTHR42873">
    <property type="entry name" value="RIBOSOMAL RNA LARGE SUBUNIT METHYLTRANSFERASE"/>
    <property type="match status" value="1"/>
</dbReference>
<gene>
    <name evidence="10" type="ORF">H0921_06230</name>
</gene>
<keyword evidence="5 10" id="KW-0808">Transferase</keyword>
<dbReference type="GO" id="GO:0005737">
    <property type="term" value="C:cytoplasm"/>
    <property type="evidence" value="ECO:0007669"/>
    <property type="project" value="UniProtKB-SubCell"/>
</dbReference>
<comment type="subcellular location">
    <subcellularLocation>
        <location evidence="1">Cytoplasm</location>
    </subcellularLocation>
</comment>
<evidence type="ECO:0000256" key="1">
    <source>
        <dbReference type="ARBA" id="ARBA00004496"/>
    </source>
</evidence>
<dbReference type="InterPro" id="IPR041532">
    <property type="entry name" value="RlmI-like_PUA"/>
</dbReference>
<evidence type="ECO:0000256" key="5">
    <source>
        <dbReference type="ARBA" id="ARBA00022679"/>
    </source>
</evidence>
<dbReference type="SMART" id="SM00359">
    <property type="entry name" value="PUA"/>
    <property type="match status" value="1"/>
</dbReference>
<dbReference type="Pfam" id="PF10672">
    <property type="entry name" value="Methyltrans_SAM"/>
    <property type="match status" value="1"/>
</dbReference>
<evidence type="ECO:0000313" key="10">
    <source>
        <dbReference type="EMBL" id="MBA2225760.1"/>
    </source>
</evidence>
<dbReference type="Gene3D" id="2.30.130.10">
    <property type="entry name" value="PUA domain"/>
    <property type="match status" value="1"/>
</dbReference>
<reference evidence="10 11" key="1">
    <citation type="submission" date="2020-07" db="EMBL/GenBank/DDBJ databases">
        <title>Thermogemmata thermophila gen. nov., sp. nov., a novel moderate thermophilic planctomycete from a Kamchatka hot spring.</title>
        <authorList>
            <person name="Elcheninov A.G."/>
            <person name="Podosokorskaya O.A."/>
            <person name="Kovaleva O.L."/>
            <person name="Novikov A."/>
            <person name="Bonch-Osmolovskaya E.A."/>
            <person name="Toshchakov S.V."/>
            <person name="Kublanov I.V."/>
        </authorList>
    </citation>
    <scope>NUCLEOTIDE SEQUENCE [LARGE SCALE GENOMIC DNA]</scope>
    <source>
        <strain evidence="10 11">2918</strain>
    </source>
</reference>
<keyword evidence="7" id="KW-0694">RNA-binding</keyword>
<dbReference type="Pfam" id="PF17785">
    <property type="entry name" value="PUA_3"/>
    <property type="match status" value="1"/>
</dbReference>
<dbReference type="EMBL" id="JACEFB010000003">
    <property type="protein sequence ID" value="MBA2225760.1"/>
    <property type="molecule type" value="Genomic_DNA"/>
</dbReference>
<dbReference type="CDD" id="cd11572">
    <property type="entry name" value="RlmI_M_like"/>
    <property type="match status" value="1"/>
</dbReference>
<dbReference type="Gene3D" id="3.40.50.150">
    <property type="entry name" value="Vaccinia Virus protein VP39"/>
    <property type="match status" value="1"/>
</dbReference>
<dbReference type="SUPFAM" id="SSF88697">
    <property type="entry name" value="PUA domain-like"/>
    <property type="match status" value="1"/>
</dbReference>
<dbReference type="GO" id="GO:0008168">
    <property type="term" value="F:methyltransferase activity"/>
    <property type="evidence" value="ECO:0007669"/>
    <property type="project" value="UniProtKB-KW"/>
</dbReference>
<dbReference type="GO" id="GO:0006364">
    <property type="term" value="P:rRNA processing"/>
    <property type="evidence" value="ECO:0007669"/>
    <property type="project" value="UniProtKB-KW"/>
</dbReference>
<keyword evidence="4 10" id="KW-0489">Methyltransferase</keyword>
<dbReference type="InterPro" id="IPR019614">
    <property type="entry name" value="SAM-dep_methyl-trfase"/>
</dbReference>
<proteinExistence type="inferred from homology"/>
<evidence type="ECO:0000256" key="2">
    <source>
        <dbReference type="ARBA" id="ARBA00022490"/>
    </source>
</evidence>
<keyword evidence="2" id="KW-0963">Cytoplasm</keyword>
<evidence type="ECO:0000256" key="8">
    <source>
        <dbReference type="ARBA" id="ARBA00038091"/>
    </source>
</evidence>
<evidence type="ECO:0000313" key="11">
    <source>
        <dbReference type="Proteomes" id="UP000542342"/>
    </source>
</evidence>
<dbReference type="RefSeq" id="WP_194537415.1">
    <property type="nucleotide sequence ID" value="NZ_JACEFB010000003.1"/>
</dbReference>
<dbReference type="InterPro" id="IPR029063">
    <property type="entry name" value="SAM-dependent_MTases_sf"/>
</dbReference>
<keyword evidence="6" id="KW-0949">S-adenosyl-L-methionine</keyword>
<comment type="similarity">
    <text evidence="8">Belongs to the methyltransferase superfamily. RlmI family.</text>
</comment>
<dbReference type="AlphaFoldDB" id="A0A7V8VDD3"/>
<keyword evidence="11" id="KW-1185">Reference proteome</keyword>
<dbReference type="PROSITE" id="PS50890">
    <property type="entry name" value="PUA"/>
    <property type="match status" value="1"/>
</dbReference>
<evidence type="ECO:0000256" key="4">
    <source>
        <dbReference type="ARBA" id="ARBA00022603"/>
    </source>
</evidence>
<dbReference type="InterPro" id="IPR015947">
    <property type="entry name" value="PUA-like_sf"/>
</dbReference>
<dbReference type="Proteomes" id="UP000542342">
    <property type="component" value="Unassembled WGS sequence"/>
</dbReference>
<dbReference type="GO" id="GO:0003723">
    <property type="term" value="F:RNA binding"/>
    <property type="evidence" value="ECO:0007669"/>
    <property type="project" value="UniProtKB-KW"/>
</dbReference>
<feature type="domain" description="PUA" evidence="9">
    <location>
        <begin position="6"/>
        <end position="87"/>
    </location>
</feature>